<reference evidence="2 3" key="1">
    <citation type="journal article" date="2015" name="Genome Announc.">
        <title>Expanding the biotechnology potential of lactobacilli through comparative genomics of 213 strains and associated genera.</title>
        <authorList>
            <person name="Sun Z."/>
            <person name="Harris H.M."/>
            <person name="McCann A."/>
            <person name="Guo C."/>
            <person name="Argimon S."/>
            <person name="Zhang W."/>
            <person name="Yang X."/>
            <person name="Jeffery I.B."/>
            <person name="Cooney J.C."/>
            <person name="Kagawa T.F."/>
            <person name="Liu W."/>
            <person name="Song Y."/>
            <person name="Salvetti E."/>
            <person name="Wrobel A."/>
            <person name="Rasinkangas P."/>
            <person name="Parkhill J."/>
            <person name="Rea M.C."/>
            <person name="O'Sullivan O."/>
            <person name="Ritari J."/>
            <person name="Douillard F.P."/>
            <person name="Paul Ross R."/>
            <person name="Yang R."/>
            <person name="Briner A.E."/>
            <person name="Felis G.E."/>
            <person name="de Vos W.M."/>
            <person name="Barrangou R."/>
            <person name="Klaenhammer T.R."/>
            <person name="Caufield P.W."/>
            <person name="Cui Y."/>
            <person name="Zhang H."/>
            <person name="O'Toole P.W."/>
        </authorList>
    </citation>
    <scope>NUCLEOTIDE SEQUENCE [LARGE SCALE GENOMIC DNA]</scope>
    <source>
        <strain evidence="2 3">DSM 24302</strain>
    </source>
</reference>
<comment type="caution">
    <text evidence="2">The sequence shown here is derived from an EMBL/GenBank/DDBJ whole genome shotgun (WGS) entry which is preliminary data.</text>
</comment>
<accession>A0A0R2CX11</accession>
<proteinExistence type="predicted"/>
<sequence length="77" mass="8793">MESHQPKQENKLAKILNAIVLVLVIIFILMFKSQVVNTFIGWGMSGFVAQVIFFALLLLIFFIASLLINFFTKDKTE</sequence>
<keyword evidence="1" id="KW-0472">Membrane</keyword>
<keyword evidence="1" id="KW-1133">Transmembrane helix</keyword>
<dbReference type="Proteomes" id="UP000051256">
    <property type="component" value="Unassembled WGS sequence"/>
</dbReference>
<evidence type="ECO:0000313" key="2">
    <source>
        <dbReference type="EMBL" id="KRM94308.1"/>
    </source>
</evidence>
<feature type="transmembrane region" description="Helical" evidence="1">
    <location>
        <begin position="12"/>
        <end position="31"/>
    </location>
</feature>
<dbReference type="RefSeq" id="WP_056977463.1">
    <property type="nucleotide sequence ID" value="NZ_AYZR01000004.1"/>
</dbReference>
<dbReference type="PATRIC" id="fig|1423802.4.peg.1279"/>
<dbReference type="EMBL" id="AYZR01000004">
    <property type="protein sequence ID" value="KRM94308.1"/>
    <property type="molecule type" value="Genomic_DNA"/>
</dbReference>
<name>A0A0R2CX11_9LACO</name>
<keyword evidence="1" id="KW-0812">Transmembrane</keyword>
<evidence type="ECO:0000313" key="3">
    <source>
        <dbReference type="Proteomes" id="UP000051256"/>
    </source>
</evidence>
<feature type="transmembrane region" description="Helical" evidence="1">
    <location>
        <begin position="51"/>
        <end position="71"/>
    </location>
</feature>
<organism evidence="2 3">
    <name type="scientific">Lentilactobacillus senioris DSM 24302 = JCM 17472</name>
    <dbReference type="NCBI Taxonomy" id="1423802"/>
    <lineage>
        <taxon>Bacteria</taxon>
        <taxon>Bacillati</taxon>
        <taxon>Bacillota</taxon>
        <taxon>Bacilli</taxon>
        <taxon>Lactobacillales</taxon>
        <taxon>Lactobacillaceae</taxon>
        <taxon>Lentilactobacillus</taxon>
    </lineage>
</organism>
<protein>
    <submittedName>
        <fullName evidence="2">Uncharacterized protein</fullName>
    </submittedName>
</protein>
<gene>
    <name evidence="2" type="ORF">FC56_GL001260</name>
</gene>
<dbReference type="AlphaFoldDB" id="A0A0R2CX11"/>
<evidence type="ECO:0000256" key="1">
    <source>
        <dbReference type="SAM" id="Phobius"/>
    </source>
</evidence>
<keyword evidence="3" id="KW-1185">Reference proteome</keyword>